<dbReference type="AlphaFoldDB" id="W2C1E8"/>
<evidence type="ECO:0000313" key="22">
    <source>
        <dbReference type="Proteomes" id="UP000018837"/>
    </source>
</evidence>
<dbReference type="NCBIfam" id="TIGR00179">
    <property type="entry name" value="murB"/>
    <property type="match status" value="1"/>
</dbReference>
<evidence type="ECO:0000256" key="4">
    <source>
        <dbReference type="ARBA" id="ARBA00004752"/>
    </source>
</evidence>
<feature type="active site" evidence="19">
    <location>
        <position position="164"/>
    </location>
</feature>
<dbReference type="SUPFAM" id="SSF56176">
    <property type="entry name" value="FAD-binding/transporter-associated domain-like"/>
    <property type="match status" value="1"/>
</dbReference>
<evidence type="ECO:0000256" key="15">
    <source>
        <dbReference type="ARBA" id="ARBA00023306"/>
    </source>
</evidence>
<proteinExistence type="inferred from homology"/>
<dbReference type="InterPro" id="IPR006094">
    <property type="entry name" value="Oxid_FAD_bind_N"/>
</dbReference>
<dbReference type="Proteomes" id="UP000018837">
    <property type="component" value="Unassembled WGS sequence"/>
</dbReference>
<keyword evidence="13 19" id="KW-0573">Peptidoglycan synthesis</keyword>
<gene>
    <name evidence="19" type="primary">murB</name>
    <name evidence="21" type="ORF">N425_11850</name>
</gene>
<dbReference type="InterPro" id="IPR036318">
    <property type="entry name" value="FAD-bd_PCMH-like_sf"/>
</dbReference>
<keyword evidence="10 19" id="KW-0274">FAD</keyword>
<dbReference type="Pfam" id="PF02873">
    <property type="entry name" value="MurB_C"/>
    <property type="match status" value="1"/>
</dbReference>
<feature type="domain" description="FAD-binding PCMH-type" evidence="20">
    <location>
        <begin position="16"/>
        <end position="188"/>
    </location>
</feature>
<feature type="active site" description="Proton donor" evidence="19">
    <location>
        <position position="236"/>
    </location>
</feature>
<evidence type="ECO:0000256" key="18">
    <source>
        <dbReference type="ARBA" id="ARBA00048914"/>
    </source>
</evidence>
<dbReference type="Pfam" id="PF01565">
    <property type="entry name" value="FAD_binding_4"/>
    <property type="match status" value="1"/>
</dbReference>
<comment type="caution">
    <text evidence="21">The sequence shown here is derived from an EMBL/GenBank/DDBJ whole genome shotgun (WGS) entry which is preliminary data.</text>
</comment>
<evidence type="ECO:0000256" key="2">
    <source>
        <dbReference type="ARBA" id="ARBA00003921"/>
    </source>
</evidence>
<feature type="active site" evidence="19">
    <location>
        <position position="332"/>
    </location>
</feature>
<evidence type="ECO:0000256" key="16">
    <source>
        <dbReference type="ARBA" id="ARBA00023316"/>
    </source>
</evidence>
<keyword evidence="14 19" id="KW-0560">Oxidoreductase</keyword>
<dbReference type="PROSITE" id="PS51387">
    <property type="entry name" value="FAD_PCMH"/>
    <property type="match status" value="1"/>
</dbReference>
<evidence type="ECO:0000256" key="14">
    <source>
        <dbReference type="ARBA" id="ARBA00023002"/>
    </source>
</evidence>
<dbReference type="GO" id="GO:0005829">
    <property type="term" value="C:cytosol"/>
    <property type="evidence" value="ECO:0007669"/>
    <property type="project" value="TreeGrafter"/>
</dbReference>
<evidence type="ECO:0000256" key="1">
    <source>
        <dbReference type="ARBA" id="ARBA00001974"/>
    </source>
</evidence>
<dbReference type="Gene3D" id="3.30.465.10">
    <property type="match status" value="1"/>
</dbReference>
<dbReference type="GO" id="GO:0051301">
    <property type="term" value="P:cell division"/>
    <property type="evidence" value="ECO:0007669"/>
    <property type="project" value="UniProtKB-KW"/>
</dbReference>
<dbReference type="InterPro" id="IPR003170">
    <property type="entry name" value="MurB"/>
</dbReference>
<reference evidence="21 22" key="1">
    <citation type="submission" date="2013-11" db="EMBL/GenBank/DDBJ databases">
        <title>Single cell genomics of uncultured Tannerella BU063 (oral taxon 286).</title>
        <authorList>
            <person name="Beall C.J."/>
            <person name="Campbell A.G."/>
            <person name="Griffen A.L."/>
            <person name="Podar M."/>
            <person name="Leys E.J."/>
        </authorList>
    </citation>
    <scope>NUCLEOTIDE SEQUENCE [LARGE SCALE GENOMIC DNA]</scope>
    <source>
        <strain evidence="21">Cell 2</strain>
    </source>
</reference>
<name>W2C1E8_9BACT</name>
<dbReference type="SUPFAM" id="SSF56194">
    <property type="entry name" value="Uridine diphospho-N-Acetylenolpyruvylglucosamine reductase, MurB, C-terminal domain"/>
    <property type="match status" value="1"/>
</dbReference>
<evidence type="ECO:0000313" key="21">
    <source>
        <dbReference type="EMBL" id="ETK00995.1"/>
    </source>
</evidence>
<dbReference type="Gene3D" id="3.30.43.10">
    <property type="entry name" value="Uridine Diphospho-n-acetylenolpyruvylglucosamine Reductase, domain 2"/>
    <property type="match status" value="1"/>
</dbReference>
<evidence type="ECO:0000256" key="17">
    <source>
        <dbReference type="ARBA" id="ARBA00031026"/>
    </source>
</evidence>
<keyword evidence="8 19" id="KW-0132">Cell division</keyword>
<keyword evidence="12 19" id="KW-0133">Cell shape</keyword>
<dbReference type="GO" id="GO:0071555">
    <property type="term" value="P:cell wall organization"/>
    <property type="evidence" value="ECO:0007669"/>
    <property type="project" value="UniProtKB-KW"/>
</dbReference>
<dbReference type="PANTHER" id="PTHR21071:SF4">
    <property type="entry name" value="UDP-N-ACETYLENOLPYRUVOYLGLUCOSAMINE REDUCTASE"/>
    <property type="match status" value="1"/>
</dbReference>
<evidence type="ECO:0000256" key="8">
    <source>
        <dbReference type="ARBA" id="ARBA00022618"/>
    </source>
</evidence>
<organism evidence="21 22">
    <name type="scientific">Tannerella sp. oral taxon BU063 isolate Cell 2</name>
    <dbReference type="NCBI Taxonomy" id="1411148"/>
    <lineage>
        <taxon>Bacteria</taxon>
        <taxon>Pseudomonadati</taxon>
        <taxon>Bacteroidota</taxon>
        <taxon>Bacteroidia</taxon>
        <taxon>Bacteroidales</taxon>
        <taxon>Tannerellaceae</taxon>
        <taxon>Tannerella</taxon>
    </lineage>
</organism>
<comment type="catalytic activity">
    <reaction evidence="18 19">
        <text>UDP-N-acetyl-alpha-D-muramate + NADP(+) = UDP-N-acetyl-3-O-(1-carboxyvinyl)-alpha-D-glucosamine + NADPH + H(+)</text>
        <dbReference type="Rhea" id="RHEA:12248"/>
        <dbReference type="ChEBI" id="CHEBI:15378"/>
        <dbReference type="ChEBI" id="CHEBI:57783"/>
        <dbReference type="ChEBI" id="CHEBI:58349"/>
        <dbReference type="ChEBI" id="CHEBI:68483"/>
        <dbReference type="ChEBI" id="CHEBI:70757"/>
        <dbReference type="EC" id="1.3.1.98"/>
    </reaction>
</comment>
<dbReference type="Gene3D" id="3.90.78.10">
    <property type="entry name" value="UDP-N-acetylenolpyruvoylglucosamine reductase, C-terminal domain"/>
    <property type="match status" value="1"/>
</dbReference>
<evidence type="ECO:0000259" key="20">
    <source>
        <dbReference type="PROSITE" id="PS51387"/>
    </source>
</evidence>
<evidence type="ECO:0000256" key="12">
    <source>
        <dbReference type="ARBA" id="ARBA00022960"/>
    </source>
</evidence>
<comment type="pathway">
    <text evidence="4 19">Cell wall biogenesis; peptidoglycan biosynthesis.</text>
</comment>
<dbReference type="GO" id="GO:0008762">
    <property type="term" value="F:UDP-N-acetylmuramate dehydrogenase activity"/>
    <property type="evidence" value="ECO:0007669"/>
    <property type="project" value="UniProtKB-UniRule"/>
</dbReference>
<evidence type="ECO:0000256" key="19">
    <source>
        <dbReference type="HAMAP-Rule" id="MF_00037"/>
    </source>
</evidence>
<dbReference type="InterPro" id="IPR016167">
    <property type="entry name" value="FAD-bd_PCMH_sub1"/>
</dbReference>
<comment type="similarity">
    <text evidence="19">Belongs to the MurB family.</text>
</comment>
<comment type="cofactor">
    <cofactor evidence="1 19">
        <name>FAD</name>
        <dbReference type="ChEBI" id="CHEBI:57692"/>
    </cofactor>
</comment>
<dbReference type="InterPro" id="IPR036635">
    <property type="entry name" value="MurB_C_sf"/>
</dbReference>
<keyword evidence="16 19" id="KW-0961">Cell wall biogenesis/degradation</keyword>
<keyword evidence="9 19" id="KW-0285">Flavoprotein</keyword>
<evidence type="ECO:0000256" key="5">
    <source>
        <dbReference type="ARBA" id="ARBA00012518"/>
    </source>
</evidence>
<dbReference type="HAMAP" id="MF_00037">
    <property type="entry name" value="MurB"/>
    <property type="match status" value="1"/>
</dbReference>
<dbReference type="GO" id="GO:0009252">
    <property type="term" value="P:peptidoglycan biosynthetic process"/>
    <property type="evidence" value="ECO:0007669"/>
    <property type="project" value="UniProtKB-UniRule"/>
</dbReference>
<dbReference type="NCBIfam" id="NF000755">
    <property type="entry name" value="PRK00046.1"/>
    <property type="match status" value="1"/>
</dbReference>
<keyword evidence="7 19" id="KW-0963">Cytoplasm</keyword>
<sequence>MRIEKNFSLKDHNTFHLPVRTRWFMEYDNEDELGRILRDEYFQELRSLHIGAGSNLLFVADFNGIIVHSRIRGIGVARETDTEVILRIGAAEPWDDVVRYAVSRGWGGIENLSHIPGEAGAAAVQNIGAYGVELKDVVDSVETFNQLTFEPHTYTVDACQYAYRHSIFKDEQRDPHIVTHLNLRLQKRSVLRLDYTPLRDALSALASPTISDVREAVGAIRHSKLPNPERLGNAGSFFMNPLIDRAQFDALRTLHPDIPSYPAPDGRVKIPAGWLIERCGFKGLREGEVGVYEHQALIIVNHGHATGDEIALFAERIRRTVSDRFGILLTPEVRYVE</sequence>
<evidence type="ECO:0000256" key="6">
    <source>
        <dbReference type="ARBA" id="ARBA00015188"/>
    </source>
</evidence>
<dbReference type="EMBL" id="AYUF01000492">
    <property type="protein sequence ID" value="ETK00995.1"/>
    <property type="molecule type" value="Genomic_DNA"/>
</dbReference>
<dbReference type="GO" id="GO:0008360">
    <property type="term" value="P:regulation of cell shape"/>
    <property type="evidence" value="ECO:0007669"/>
    <property type="project" value="UniProtKB-KW"/>
</dbReference>
<evidence type="ECO:0000256" key="9">
    <source>
        <dbReference type="ARBA" id="ARBA00022630"/>
    </source>
</evidence>
<protein>
    <recommendedName>
        <fullName evidence="6 19">UDP-N-acetylenolpyruvoylglucosamine reductase</fullName>
        <ecNumber evidence="5 19">1.3.1.98</ecNumber>
    </recommendedName>
    <alternativeName>
        <fullName evidence="17 19">UDP-N-acetylmuramate dehydrogenase</fullName>
    </alternativeName>
</protein>
<dbReference type="PATRIC" id="fig|1411148.3.peg.1951"/>
<evidence type="ECO:0000256" key="10">
    <source>
        <dbReference type="ARBA" id="ARBA00022827"/>
    </source>
</evidence>
<keyword evidence="15 19" id="KW-0131">Cell cycle</keyword>
<dbReference type="UniPathway" id="UPA00219"/>
<dbReference type="GO" id="GO:0071949">
    <property type="term" value="F:FAD binding"/>
    <property type="evidence" value="ECO:0007669"/>
    <property type="project" value="InterPro"/>
</dbReference>
<evidence type="ECO:0000256" key="3">
    <source>
        <dbReference type="ARBA" id="ARBA00004496"/>
    </source>
</evidence>
<evidence type="ECO:0000256" key="11">
    <source>
        <dbReference type="ARBA" id="ARBA00022857"/>
    </source>
</evidence>
<evidence type="ECO:0000256" key="7">
    <source>
        <dbReference type="ARBA" id="ARBA00022490"/>
    </source>
</evidence>
<dbReference type="PANTHER" id="PTHR21071">
    <property type="entry name" value="UDP-N-ACETYLENOLPYRUVOYLGLUCOSAMINE REDUCTASE"/>
    <property type="match status" value="1"/>
</dbReference>
<accession>W2C1E8</accession>
<dbReference type="EC" id="1.3.1.98" evidence="5 19"/>
<comment type="subcellular location">
    <subcellularLocation>
        <location evidence="3 19">Cytoplasm</location>
    </subcellularLocation>
</comment>
<keyword evidence="11 19" id="KW-0521">NADP</keyword>
<evidence type="ECO:0000256" key="13">
    <source>
        <dbReference type="ARBA" id="ARBA00022984"/>
    </source>
</evidence>
<dbReference type="InterPro" id="IPR016169">
    <property type="entry name" value="FAD-bd_PCMH_sub2"/>
</dbReference>
<dbReference type="InterPro" id="IPR016166">
    <property type="entry name" value="FAD-bd_PCMH"/>
</dbReference>
<dbReference type="InterPro" id="IPR011601">
    <property type="entry name" value="MurB_C"/>
</dbReference>
<comment type="function">
    <text evidence="2 19">Cell wall formation.</text>
</comment>